<evidence type="ECO:0000256" key="2">
    <source>
        <dbReference type="ARBA" id="ARBA00007193"/>
    </source>
</evidence>
<evidence type="ECO:0000313" key="13">
    <source>
        <dbReference type="EMBL" id="GFY50331.1"/>
    </source>
</evidence>
<evidence type="ECO:0000256" key="8">
    <source>
        <dbReference type="ARBA" id="ARBA00023065"/>
    </source>
</evidence>
<keyword evidence="8 12" id="KW-0406">Ion transport</keyword>
<keyword evidence="6" id="KW-1133">Transmembrane helix</keyword>
<dbReference type="AlphaFoldDB" id="A0A8X6XCE7"/>
<evidence type="ECO:0000256" key="6">
    <source>
        <dbReference type="ARBA" id="ARBA00022989"/>
    </source>
</evidence>
<dbReference type="GO" id="GO:0016020">
    <property type="term" value="C:membrane"/>
    <property type="evidence" value="ECO:0007669"/>
    <property type="project" value="UniProtKB-SubCell"/>
</dbReference>
<evidence type="ECO:0000256" key="4">
    <source>
        <dbReference type="ARBA" id="ARBA00022461"/>
    </source>
</evidence>
<gene>
    <name evidence="13" type="primary">AVEN_78734_1</name>
    <name evidence="13" type="ORF">TNIN_209821</name>
</gene>
<dbReference type="Proteomes" id="UP000886998">
    <property type="component" value="Unassembled WGS sequence"/>
</dbReference>
<keyword evidence="9" id="KW-0472">Membrane</keyword>
<evidence type="ECO:0000256" key="7">
    <source>
        <dbReference type="ARBA" id="ARBA00023053"/>
    </source>
</evidence>
<keyword evidence="14" id="KW-1185">Reference proteome</keyword>
<keyword evidence="7" id="KW-0915">Sodium</keyword>
<dbReference type="OrthoDB" id="6432672at2759"/>
<accession>A0A8X6XCE7</accession>
<evidence type="ECO:0000256" key="12">
    <source>
        <dbReference type="RuleBase" id="RU000679"/>
    </source>
</evidence>
<comment type="similarity">
    <text evidence="2 12">Belongs to the amiloride-sensitive sodium channel (TC 1.A.6) family.</text>
</comment>
<keyword evidence="4 12" id="KW-0894">Sodium channel</keyword>
<keyword evidence="10 12" id="KW-0739">Sodium transport</keyword>
<comment type="caution">
    <text evidence="13">The sequence shown here is derived from an EMBL/GenBank/DDBJ whole genome shotgun (WGS) entry which is preliminary data.</text>
</comment>
<evidence type="ECO:0000256" key="5">
    <source>
        <dbReference type="ARBA" id="ARBA00022692"/>
    </source>
</evidence>
<organism evidence="13 14">
    <name type="scientific">Trichonephila inaurata madagascariensis</name>
    <dbReference type="NCBI Taxonomy" id="2747483"/>
    <lineage>
        <taxon>Eukaryota</taxon>
        <taxon>Metazoa</taxon>
        <taxon>Ecdysozoa</taxon>
        <taxon>Arthropoda</taxon>
        <taxon>Chelicerata</taxon>
        <taxon>Arachnida</taxon>
        <taxon>Araneae</taxon>
        <taxon>Araneomorphae</taxon>
        <taxon>Entelegynae</taxon>
        <taxon>Araneoidea</taxon>
        <taxon>Nephilidae</taxon>
        <taxon>Trichonephila</taxon>
        <taxon>Trichonephila inaurata</taxon>
    </lineage>
</organism>
<evidence type="ECO:0000256" key="10">
    <source>
        <dbReference type="ARBA" id="ARBA00023201"/>
    </source>
</evidence>
<evidence type="ECO:0000256" key="11">
    <source>
        <dbReference type="ARBA" id="ARBA00023303"/>
    </source>
</evidence>
<dbReference type="EMBL" id="BMAV01007423">
    <property type="protein sequence ID" value="GFY50331.1"/>
    <property type="molecule type" value="Genomic_DNA"/>
</dbReference>
<protein>
    <submittedName>
        <fullName evidence="13">Uncharacterized protein</fullName>
    </submittedName>
</protein>
<evidence type="ECO:0000313" key="14">
    <source>
        <dbReference type="Proteomes" id="UP000886998"/>
    </source>
</evidence>
<dbReference type="GO" id="GO:0005272">
    <property type="term" value="F:sodium channel activity"/>
    <property type="evidence" value="ECO:0007669"/>
    <property type="project" value="UniProtKB-KW"/>
</dbReference>
<comment type="subcellular location">
    <subcellularLocation>
        <location evidence="1">Membrane</location>
        <topology evidence="1">Multi-pass membrane protein</topology>
    </subcellularLocation>
</comment>
<sequence length="124" mass="14288">MAYNNKIYSDQGFSTKLLYNRNKPKIRKSKFSDYCKALCKESLITGFPVIASTKGFVRKIVKILVFILSTCGFLYQTSEFLQLYRAYPTMVDIKVENPDVVPLPAITICNKNRQVFLNPPMYNI</sequence>
<evidence type="ECO:0000256" key="1">
    <source>
        <dbReference type="ARBA" id="ARBA00004141"/>
    </source>
</evidence>
<keyword evidence="5 12" id="KW-0812">Transmembrane</keyword>
<name>A0A8X6XCE7_9ARAC</name>
<evidence type="ECO:0000256" key="9">
    <source>
        <dbReference type="ARBA" id="ARBA00023136"/>
    </source>
</evidence>
<keyword evidence="11 12" id="KW-0407">Ion channel</keyword>
<reference evidence="13" key="1">
    <citation type="submission" date="2020-08" db="EMBL/GenBank/DDBJ databases">
        <title>Multicomponent nature underlies the extraordinary mechanical properties of spider dragline silk.</title>
        <authorList>
            <person name="Kono N."/>
            <person name="Nakamura H."/>
            <person name="Mori M."/>
            <person name="Yoshida Y."/>
            <person name="Ohtoshi R."/>
            <person name="Malay A.D."/>
            <person name="Moran D.A.P."/>
            <person name="Tomita M."/>
            <person name="Numata K."/>
            <person name="Arakawa K."/>
        </authorList>
    </citation>
    <scope>NUCLEOTIDE SEQUENCE</scope>
</reference>
<proteinExistence type="inferred from homology"/>
<dbReference type="Pfam" id="PF00858">
    <property type="entry name" value="ASC"/>
    <property type="match status" value="1"/>
</dbReference>
<evidence type="ECO:0000256" key="3">
    <source>
        <dbReference type="ARBA" id="ARBA00022448"/>
    </source>
</evidence>
<dbReference type="InterPro" id="IPR001873">
    <property type="entry name" value="ENaC"/>
</dbReference>
<keyword evidence="3 12" id="KW-0813">Transport</keyword>